<name>A0AC60QM12_IXOPE</name>
<accession>A0AC60QM12</accession>
<keyword evidence="2" id="KW-1185">Reference proteome</keyword>
<dbReference type="EMBL" id="JABSTQ010008126">
    <property type="protein sequence ID" value="KAG0434859.1"/>
    <property type="molecule type" value="Genomic_DNA"/>
</dbReference>
<proteinExistence type="predicted"/>
<organism evidence="1 2">
    <name type="scientific">Ixodes persulcatus</name>
    <name type="common">Taiga tick</name>
    <dbReference type="NCBI Taxonomy" id="34615"/>
    <lineage>
        <taxon>Eukaryota</taxon>
        <taxon>Metazoa</taxon>
        <taxon>Ecdysozoa</taxon>
        <taxon>Arthropoda</taxon>
        <taxon>Chelicerata</taxon>
        <taxon>Arachnida</taxon>
        <taxon>Acari</taxon>
        <taxon>Parasitiformes</taxon>
        <taxon>Ixodida</taxon>
        <taxon>Ixodoidea</taxon>
        <taxon>Ixodidae</taxon>
        <taxon>Ixodinae</taxon>
        <taxon>Ixodes</taxon>
    </lineage>
</organism>
<evidence type="ECO:0000313" key="1">
    <source>
        <dbReference type="EMBL" id="KAG0434859.1"/>
    </source>
</evidence>
<sequence length="370" mass="40094">TPSDLAGVMAECLRDELCRRKLDVARSKEEIIHRLLDDIALSPTPHPSTLYLPNSAASAQGWQEASLLLTLDPAQSRQLLTSLLQKFLNVSQRAPAPLQIEELEGSQGLASWEPLTLLAVVLGKLSYPATNWKAVSRCQCFGDRLTRLQWQQKVTALEQSPGEGLVNYSLADLKLITKCPVVLTDAASQLQDQCPAISCLQNSEPLEGSMVQCAVVEADVPIIGEVVALPDSGSKLTMLSQELIETLSSLPWIKPHIAVVGGNTVAPAGTLYTRISIRPISAAVEVMVLEHNALPLILGEDWFEAAHAEIVSPLALTIPSTGVSNLSLSQMPTSPCGWTWQAMKDRPGQSVILQRYLAQTVSRATRQVPF</sequence>
<feature type="non-terminal residue" evidence="1">
    <location>
        <position position="1"/>
    </location>
</feature>
<comment type="caution">
    <text evidence="1">The sequence shown here is derived from an EMBL/GenBank/DDBJ whole genome shotgun (WGS) entry which is preliminary data.</text>
</comment>
<protein>
    <submittedName>
        <fullName evidence="1">Uncharacterized protein</fullName>
    </submittedName>
</protein>
<reference evidence="1 2" key="1">
    <citation type="journal article" date="2020" name="Cell">
        <title>Large-Scale Comparative Analyses of Tick Genomes Elucidate Their Genetic Diversity and Vector Capacities.</title>
        <authorList>
            <consortium name="Tick Genome and Microbiome Consortium (TIGMIC)"/>
            <person name="Jia N."/>
            <person name="Wang J."/>
            <person name="Shi W."/>
            <person name="Du L."/>
            <person name="Sun Y."/>
            <person name="Zhan W."/>
            <person name="Jiang J.F."/>
            <person name="Wang Q."/>
            <person name="Zhang B."/>
            <person name="Ji P."/>
            <person name="Bell-Sakyi L."/>
            <person name="Cui X.M."/>
            <person name="Yuan T.T."/>
            <person name="Jiang B.G."/>
            <person name="Yang W.F."/>
            <person name="Lam T.T."/>
            <person name="Chang Q.C."/>
            <person name="Ding S.J."/>
            <person name="Wang X.J."/>
            <person name="Zhu J.G."/>
            <person name="Ruan X.D."/>
            <person name="Zhao L."/>
            <person name="Wei J.T."/>
            <person name="Ye R.Z."/>
            <person name="Que T.C."/>
            <person name="Du C.H."/>
            <person name="Zhou Y.H."/>
            <person name="Cheng J.X."/>
            <person name="Dai P.F."/>
            <person name="Guo W.B."/>
            <person name="Han X.H."/>
            <person name="Huang E.J."/>
            <person name="Li L.F."/>
            <person name="Wei W."/>
            <person name="Gao Y.C."/>
            <person name="Liu J.Z."/>
            <person name="Shao H.Z."/>
            <person name="Wang X."/>
            <person name="Wang C.C."/>
            <person name="Yang T.C."/>
            <person name="Huo Q.B."/>
            <person name="Li W."/>
            <person name="Chen H.Y."/>
            <person name="Chen S.E."/>
            <person name="Zhou L.G."/>
            <person name="Ni X.B."/>
            <person name="Tian J.H."/>
            <person name="Sheng Y."/>
            <person name="Liu T."/>
            <person name="Pan Y.S."/>
            <person name="Xia L.Y."/>
            <person name="Li J."/>
            <person name="Zhao F."/>
            <person name="Cao W.C."/>
        </authorList>
    </citation>
    <scope>NUCLEOTIDE SEQUENCE [LARGE SCALE GENOMIC DNA]</scope>
    <source>
        <strain evidence="1">Iper-2018</strain>
    </source>
</reference>
<dbReference type="Proteomes" id="UP000805193">
    <property type="component" value="Unassembled WGS sequence"/>
</dbReference>
<evidence type="ECO:0000313" key="2">
    <source>
        <dbReference type="Proteomes" id="UP000805193"/>
    </source>
</evidence>
<gene>
    <name evidence="1" type="ORF">HPB47_018831</name>
</gene>